<feature type="domain" description="HTH lacI-type" evidence="4">
    <location>
        <begin position="15"/>
        <end position="68"/>
    </location>
</feature>
<reference evidence="5 6" key="1">
    <citation type="submission" date="2019-02" db="EMBL/GenBank/DDBJ databases">
        <title>Genomic Encyclopedia of Type Strains, Phase IV (KMG-IV): sequencing the most valuable type-strain genomes for metagenomic binning, comparative biology and taxonomic classification.</title>
        <authorList>
            <person name="Goeker M."/>
        </authorList>
    </citation>
    <scope>NUCLEOTIDE SEQUENCE [LARGE SCALE GENOMIC DNA]</scope>
    <source>
        <strain evidence="5 6">DSM 45622</strain>
    </source>
</reference>
<dbReference type="Pfam" id="PF13377">
    <property type="entry name" value="Peripla_BP_3"/>
    <property type="match status" value="1"/>
</dbReference>
<dbReference type="SUPFAM" id="SSF47413">
    <property type="entry name" value="lambda repressor-like DNA-binding domains"/>
    <property type="match status" value="1"/>
</dbReference>
<dbReference type="Proteomes" id="UP000293638">
    <property type="component" value="Unassembled WGS sequence"/>
</dbReference>
<dbReference type="PROSITE" id="PS50932">
    <property type="entry name" value="HTH_LACI_2"/>
    <property type="match status" value="1"/>
</dbReference>
<dbReference type="Gene3D" id="1.10.260.40">
    <property type="entry name" value="lambda repressor-like DNA-binding domains"/>
    <property type="match status" value="1"/>
</dbReference>
<proteinExistence type="predicted"/>
<dbReference type="Gene3D" id="3.40.50.2300">
    <property type="match status" value="2"/>
</dbReference>
<keyword evidence="2" id="KW-0238">DNA-binding</keyword>
<dbReference type="PANTHER" id="PTHR30146">
    <property type="entry name" value="LACI-RELATED TRANSCRIPTIONAL REPRESSOR"/>
    <property type="match status" value="1"/>
</dbReference>
<dbReference type="Pfam" id="PF00356">
    <property type="entry name" value="LacI"/>
    <property type="match status" value="1"/>
</dbReference>
<keyword evidence="3" id="KW-0804">Transcription</keyword>
<evidence type="ECO:0000313" key="6">
    <source>
        <dbReference type="Proteomes" id="UP000293638"/>
    </source>
</evidence>
<evidence type="ECO:0000256" key="2">
    <source>
        <dbReference type="ARBA" id="ARBA00023125"/>
    </source>
</evidence>
<dbReference type="AlphaFoldDB" id="A0A4Q7NR47"/>
<dbReference type="InterPro" id="IPR028082">
    <property type="entry name" value="Peripla_BP_I"/>
</dbReference>
<sequence>MTTEDAPGAAPDRRPTLAMVAETAGVSAPTVSKVLNGRADVAPETRARVEQAVRELRYVPGARRAHPEERIVEIVFDDLLNSYASEIIDGAVTAGVAKGITVVPRRVGDDVRGDWARRVRGAGREGVIVVTSVLTHEQIAQFTRAGLSLVVIDAINPPRAEMASIGSTNFLGAVDATDHLLGLGHRRIAHLGGASSLMCSLARAHGFRAAMERAGVPVVEDLVVFRPFTFEAGVETALPWLRGAQRPTAVFAASDGLALGVLEAARQCGLRVPEDLSVVGFDDTYAAAMSAPPLTTVHQPLREMGARAVDTLLGIAAGDPLATYHIELATRLTVRSSTAPAPTA</sequence>
<dbReference type="InterPro" id="IPR010982">
    <property type="entry name" value="Lambda_DNA-bd_dom_sf"/>
</dbReference>
<evidence type="ECO:0000256" key="1">
    <source>
        <dbReference type="ARBA" id="ARBA00023015"/>
    </source>
</evidence>
<keyword evidence="6" id="KW-1185">Reference proteome</keyword>
<dbReference type="InterPro" id="IPR000843">
    <property type="entry name" value="HTH_LacI"/>
</dbReference>
<name>A0A4Q7NR47_9ACTN</name>
<evidence type="ECO:0000256" key="3">
    <source>
        <dbReference type="ARBA" id="ARBA00023163"/>
    </source>
</evidence>
<dbReference type="InterPro" id="IPR046335">
    <property type="entry name" value="LacI/GalR-like_sensor"/>
</dbReference>
<evidence type="ECO:0000259" key="4">
    <source>
        <dbReference type="PROSITE" id="PS50932"/>
    </source>
</evidence>
<protein>
    <submittedName>
        <fullName evidence="5">LacI family transcriptional regulator</fullName>
    </submittedName>
</protein>
<dbReference type="RefSeq" id="WP_231116130.1">
    <property type="nucleotide sequence ID" value="NZ_SGXD01000002.1"/>
</dbReference>
<dbReference type="CDD" id="cd01392">
    <property type="entry name" value="HTH_LacI"/>
    <property type="match status" value="1"/>
</dbReference>
<dbReference type="GO" id="GO:0003700">
    <property type="term" value="F:DNA-binding transcription factor activity"/>
    <property type="evidence" value="ECO:0007669"/>
    <property type="project" value="TreeGrafter"/>
</dbReference>
<gene>
    <name evidence="5" type="ORF">EV189_1294</name>
</gene>
<comment type="caution">
    <text evidence="5">The sequence shown here is derived from an EMBL/GenBank/DDBJ whole genome shotgun (WGS) entry which is preliminary data.</text>
</comment>
<dbReference type="EMBL" id="SGXD01000002">
    <property type="protein sequence ID" value="RZS89527.1"/>
    <property type="molecule type" value="Genomic_DNA"/>
</dbReference>
<dbReference type="GO" id="GO:0000976">
    <property type="term" value="F:transcription cis-regulatory region binding"/>
    <property type="evidence" value="ECO:0007669"/>
    <property type="project" value="TreeGrafter"/>
</dbReference>
<dbReference type="PANTHER" id="PTHR30146:SF153">
    <property type="entry name" value="LACTOSE OPERON REPRESSOR"/>
    <property type="match status" value="1"/>
</dbReference>
<dbReference type="SUPFAM" id="SSF53822">
    <property type="entry name" value="Periplasmic binding protein-like I"/>
    <property type="match status" value="1"/>
</dbReference>
<accession>A0A4Q7NR47</accession>
<keyword evidence="1" id="KW-0805">Transcription regulation</keyword>
<evidence type="ECO:0000313" key="5">
    <source>
        <dbReference type="EMBL" id="RZS89527.1"/>
    </source>
</evidence>
<dbReference type="SMART" id="SM00354">
    <property type="entry name" value="HTH_LACI"/>
    <property type="match status" value="1"/>
</dbReference>
<organism evidence="5 6">
    <name type="scientific">Motilibacter rhizosphaerae</name>
    <dbReference type="NCBI Taxonomy" id="598652"/>
    <lineage>
        <taxon>Bacteria</taxon>
        <taxon>Bacillati</taxon>
        <taxon>Actinomycetota</taxon>
        <taxon>Actinomycetes</taxon>
        <taxon>Motilibacterales</taxon>
        <taxon>Motilibacteraceae</taxon>
        <taxon>Motilibacter</taxon>
    </lineage>
</organism>